<reference evidence="2 3" key="1">
    <citation type="submission" date="2024-07" db="EMBL/GenBank/DDBJ databases">
        <title>Chromosome-level genome assembly of the water stick insect Ranatra chinensis (Heteroptera: Nepidae).</title>
        <authorList>
            <person name="Liu X."/>
        </authorList>
    </citation>
    <scope>NUCLEOTIDE SEQUENCE [LARGE SCALE GENOMIC DNA]</scope>
    <source>
        <strain evidence="2">Cailab_2021Rc</strain>
        <tissue evidence="2">Muscle</tissue>
    </source>
</reference>
<comment type="caution">
    <text evidence="2">The sequence shown here is derived from an EMBL/GenBank/DDBJ whole genome shotgun (WGS) entry which is preliminary data.</text>
</comment>
<evidence type="ECO:0000313" key="3">
    <source>
        <dbReference type="Proteomes" id="UP001558652"/>
    </source>
</evidence>
<dbReference type="AlphaFoldDB" id="A0ABD0YL92"/>
<proteinExistence type="predicted"/>
<dbReference type="Proteomes" id="UP001558652">
    <property type="component" value="Unassembled WGS sequence"/>
</dbReference>
<gene>
    <name evidence="2" type="ORF">AAG570_011641</name>
</gene>
<keyword evidence="3" id="KW-1185">Reference proteome</keyword>
<protein>
    <submittedName>
        <fullName evidence="2">Uncharacterized protein</fullName>
    </submittedName>
</protein>
<accession>A0ABD0YL92</accession>
<sequence length="338" mass="37134">MRRGSRKHLLKHVPKEQDAGDDGKWLTLAILHGLVESQISYVALTPEVLAYFRKNNLPVVVARPQQAKRSGPPHAAYSPHSLDSTQRYILCGLFVVRAKPVEKVVTKEAKVSDPSERRQLGNQERQLSVAEERALQELLLSRLSGDTQARTRLPLTPNATGDLAKAKQKSASEEDAMSFQHELPMDEPPSLPQPQPSAAPGAAGGQRQVFKERSYTVNITDPTQVPELLLRALKAAWNDELFPRSPNDATDFNILVKIVKTPPGGGQQQQRGARGAEGLMSLPLQIRTYPGEPGQPPNYVVTLSLPDVFTDGRLPPAASDARPDDPLPLYSVKHESKK</sequence>
<feature type="region of interest" description="Disordered" evidence="1">
    <location>
        <begin position="149"/>
        <end position="207"/>
    </location>
</feature>
<feature type="region of interest" description="Disordered" evidence="1">
    <location>
        <begin position="311"/>
        <end position="338"/>
    </location>
</feature>
<evidence type="ECO:0000313" key="2">
    <source>
        <dbReference type="EMBL" id="KAL1132033.1"/>
    </source>
</evidence>
<name>A0ABD0YL92_9HEMI</name>
<dbReference type="EMBL" id="JBFDAA010000006">
    <property type="protein sequence ID" value="KAL1132033.1"/>
    <property type="molecule type" value="Genomic_DNA"/>
</dbReference>
<evidence type="ECO:0000256" key="1">
    <source>
        <dbReference type="SAM" id="MobiDB-lite"/>
    </source>
</evidence>
<organism evidence="2 3">
    <name type="scientific">Ranatra chinensis</name>
    <dbReference type="NCBI Taxonomy" id="642074"/>
    <lineage>
        <taxon>Eukaryota</taxon>
        <taxon>Metazoa</taxon>
        <taxon>Ecdysozoa</taxon>
        <taxon>Arthropoda</taxon>
        <taxon>Hexapoda</taxon>
        <taxon>Insecta</taxon>
        <taxon>Pterygota</taxon>
        <taxon>Neoptera</taxon>
        <taxon>Paraneoptera</taxon>
        <taxon>Hemiptera</taxon>
        <taxon>Heteroptera</taxon>
        <taxon>Panheteroptera</taxon>
        <taxon>Nepomorpha</taxon>
        <taxon>Nepidae</taxon>
        <taxon>Ranatrinae</taxon>
        <taxon>Ranatra</taxon>
    </lineage>
</organism>
<feature type="compositionally biased region" description="Pro residues" evidence="1">
    <location>
        <begin position="186"/>
        <end position="197"/>
    </location>
</feature>